<protein>
    <submittedName>
        <fullName evidence="4">Flavin reductase</fullName>
    </submittedName>
</protein>
<evidence type="ECO:0000256" key="2">
    <source>
        <dbReference type="ARBA" id="ARBA00023002"/>
    </source>
</evidence>
<dbReference type="SUPFAM" id="SSF57802">
    <property type="entry name" value="Rubredoxin-like"/>
    <property type="match status" value="1"/>
</dbReference>
<dbReference type="AlphaFoldDB" id="A0A939BHF7"/>
<dbReference type="GO" id="GO:0010181">
    <property type="term" value="F:FMN binding"/>
    <property type="evidence" value="ECO:0007669"/>
    <property type="project" value="InterPro"/>
</dbReference>
<dbReference type="EMBL" id="JACJKS010000016">
    <property type="protein sequence ID" value="MBM6949043.1"/>
    <property type="molecule type" value="Genomic_DNA"/>
</dbReference>
<dbReference type="Proteomes" id="UP000705508">
    <property type="component" value="Unassembled WGS sequence"/>
</dbReference>
<dbReference type="SMART" id="SM00903">
    <property type="entry name" value="Flavin_Reduct"/>
    <property type="match status" value="1"/>
</dbReference>
<dbReference type="SUPFAM" id="SSF50475">
    <property type="entry name" value="FMN-binding split barrel"/>
    <property type="match status" value="1"/>
</dbReference>
<dbReference type="Gene3D" id="2.30.110.10">
    <property type="entry name" value="Electron Transport, Fmn-binding Protein, Chain A"/>
    <property type="match status" value="1"/>
</dbReference>
<dbReference type="PROSITE" id="PS50903">
    <property type="entry name" value="RUBREDOXIN_LIKE"/>
    <property type="match status" value="1"/>
</dbReference>
<dbReference type="InterPro" id="IPR048574">
    <property type="entry name" value="RUBY_RBDX"/>
</dbReference>
<sequence length="201" mass="22153">MDGKAMYRLSYGLFVVTAKEGDRDNGCITNTAGQVTTTPNRITLAVNKGNFTHDMILRTGEFNVSILSEQADFEIFKHFGFQSGRDVDKFADYKAAKRAGNGIYYITEGTNAYLSAKVAGTMDLGTHTLFLADVTDGEVLDGASSATYAYYQSSIKPAPQKKEEKKGWRCRICGYIYEGDVLPDDFVCPICKHGASDFEKI</sequence>
<comment type="cofactor">
    <cofactor evidence="1">
        <name>Fe(3+)</name>
        <dbReference type="ChEBI" id="CHEBI:29034"/>
    </cofactor>
</comment>
<dbReference type="InterPro" id="IPR050268">
    <property type="entry name" value="NADH-dep_flavin_reductase"/>
</dbReference>
<feature type="domain" description="Rubredoxin-like" evidence="3">
    <location>
        <begin position="165"/>
        <end position="201"/>
    </location>
</feature>
<dbReference type="Gene3D" id="2.20.28.10">
    <property type="match status" value="1"/>
</dbReference>
<comment type="caution">
    <text evidence="4">The sequence shown here is derived from an EMBL/GenBank/DDBJ whole genome shotgun (WGS) entry which is preliminary data.</text>
</comment>
<dbReference type="CDD" id="cd00350">
    <property type="entry name" value="rubredoxin_like"/>
    <property type="match status" value="1"/>
</dbReference>
<dbReference type="Pfam" id="PF21349">
    <property type="entry name" value="RUBY_RBDX"/>
    <property type="match status" value="1"/>
</dbReference>
<reference evidence="4" key="1">
    <citation type="submission" date="2020-08" db="EMBL/GenBank/DDBJ databases">
        <authorList>
            <person name="Cejkova D."/>
            <person name="Kubasova T."/>
            <person name="Jahodarova E."/>
            <person name="Rychlik I."/>
        </authorList>
    </citation>
    <scope>NUCLEOTIDE SEQUENCE</scope>
    <source>
        <strain evidence="4">An582</strain>
    </source>
</reference>
<evidence type="ECO:0000256" key="1">
    <source>
        <dbReference type="ARBA" id="ARBA00001965"/>
    </source>
</evidence>
<reference evidence="4" key="2">
    <citation type="journal article" date="2021" name="Sci. Rep.">
        <title>The distribution of antibiotic resistance genes in chicken gut microbiota commensals.</title>
        <authorList>
            <person name="Juricova H."/>
            <person name="Matiasovicova J."/>
            <person name="Kubasova T."/>
            <person name="Cejkova D."/>
            <person name="Rychlik I."/>
        </authorList>
    </citation>
    <scope>NUCLEOTIDE SEQUENCE</scope>
    <source>
        <strain evidence="4">An582</strain>
    </source>
</reference>
<dbReference type="InterPro" id="IPR024934">
    <property type="entry name" value="Rubredoxin-like_dom"/>
</dbReference>
<dbReference type="InterPro" id="IPR002563">
    <property type="entry name" value="Flavin_Rdtase-like_dom"/>
</dbReference>
<organism evidence="4 5">
    <name type="scientific">Mordavella massiliensis</name>
    <dbReference type="NCBI Taxonomy" id="1871024"/>
    <lineage>
        <taxon>Bacteria</taxon>
        <taxon>Bacillati</taxon>
        <taxon>Bacillota</taxon>
        <taxon>Clostridia</taxon>
        <taxon>Eubacteriales</taxon>
        <taxon>Clostridiaceae</taxon>
        <taxon>Mordavella</taxon>
    </lineage>
</organism>
<evidence type="ECO:0000313" key="5">
    <source>
        <dbReference type="Proteomes" id="UP000705508"/>
    </source>
</evidence>
<dbReference type="GO" id="GO:0005506">
    <property type="term" value="F:iron ion binding"/>
    <property type="evidence" value="ECO:0007669"/>
    <property type="project" value="InterPro"/>
</dbReference>
<dbReference type="PANTHER" id="PTHR30466:SF1">
    <property type="entry name" value="FMN REDUCTASE (NADH) RUTF"/>
    <property type="match status" value="1"/>
</dbReference>
<dbReference type="Pfam" id="PF01613">
    <property type="entry name" value="Flavin_Reduct"/>
    <property type="match status" value="1"/>
</dbReference>
<evidence type="ECO:0000259" key="3">
    <source>
        <dbReference type="PROSITE" id="PS50903"/>
    </source>
</evidence>
<keyword evidence="2" id="KW-0560">Oxidoreductase</keyword>
<dbReference type="GO" id="GO:0042602">
    <property type="term" value="F:riboflavin reductase (NADPH) activity"/>
    <property type="evidence" value="ECO:0007669"/>
    <property type="project" value="TreeGrafter"/>
</dbReference>
<evidence type="ECO:0000313" key="4">
    <source>
        <dbReference type="EMBL" id="MBM6949043.1"/>
    </source>
</evidence>
<name>A0A939BHF7_9CLOT</name>
<dbReference type="InterPro" id="IPR012349">
    <property type="entry name" value="Split_barrel_FMN-bd"/>
</dbReference>
<gene>
    <name evidence="4" type="ORF">H6A20_10305</name>
</gene>
<proteinExistence type="predicted"/>
<accession>A0A939BHF7</accession>
<dbReference type="RefSeq" id="WP_204907044.1">
    <property type="nucleotide sequence ID" value="NZ_JACJKS010000016.1"/>
</dbReference>
<dbReference type="PANTHER" id="PTHR30466">
    <property type="entry name" value="FLAVIN REDUCTASE"/>
    <property type="match status" value="1"/>
</dbReference>